<feature type="transmembrane region" description="Helical" evidence="1">
    <location>
        <begin position="12"/>
        <end position="34"/>
    </location>
</feature>
<feature type="domain" description="FAD dependent oxidoreductase" evidence="2">
    <location>
        <begin position="17"/>
        <end position="375"/>
    </location>
</feature>
<dbReference type="AlphaFoldDB" id="A0A9E2W5F5"/>
<dbReference type="PANTHER" id="PTHR13847:SF281">
    <property type="entry name" value="FAD DEPENDENT OXIDOREDUCTASE DOMAIN-CONTAINING PROTEIN"/>
    <property type="match status" value="1"/>
</dbReference>
<dbReference type="PANTHER" id="PTHR13847">
    <property type="entry name" value="SARCOSINE DEHYDROGENASE-RELATED"/>
    <property type="match status" value="1"/>
</dbReference>
<sequence length="378" mass="42810">MQQASIWEKESFFAHQDVIIVGSGFTGLWSAFYLKKYHPKLKILIVDRGIVPYGASSRNAGFACFGSITELLNDARKMGEEKMLHLVEMRYEGLKRIRKTFNKKDIEFEKLGGYELITPKQYEKEKQLKNDVGWMNILLRKSLKEEKVFKIADKKIANFGFANVSHLVENRLEGQLHSGKLLQQLLQKVQSLGVSVLPNIEINGYEKSNGKVFLHSNLPVTLTSDQLLICTNAFAKELLPELNVEPVRGQVLVTSPIKKLNFTGTFHYDEGYYYFRNIGDRILLGGARNSDFAAEATNEFNTTESIQEILENFIKENIIPGKKFSIDYRWSGIMGMGKDKMPIVKKIKPNIFCAVRLSGMGVALAPVVGENVARLMTE</sequence>
<keyword evidence="1" id="KW-0812">Transmembrane</keyword>
<dbReference type="Proteomes" id="UP000812270">
    <property type="component" value="Unassembled WGS sequence"/>
</dbReference>
<evidence type="ECO:0000313" key="4">
    <source>
        <dbReference type="Proteomes" id="UP000812270"/>
    </source>
</evidence>
<dbReference type="GO" id="GO:0005737">
    <property type="term" value="C:cytoplasm"/>
    <property type="evidence" value="ECO:0007669"/>
    <property type="project" value="TreeGrafter"/>
</dbReference>
<keyword evidence="1" id="KW-1133">Transmembrane helix</keyword>
<evidence type="ECO:0000259" key="2">
    <source>
        <dbReference type="Pfam" id="PF01266"/>
    </source>
</evidence>
<dbReference type="Pfam" id="PF01266">
    <property type="entry name" value="DAO"/>
    <property type="match status" value="1"/>
</dbReference>
<keyword evidence="4" id="KW-1185">Reference proteome</keyword>
<evidence type="ECO:0000256" key="1">
    <source>
        <dbReference type="SAM" id="Phobius"/>
    </source>
</evidence>
<proteinExistence type="predicted"/>
<accession>A0A9E2W5F5</accession>
<dbReference type="EMBL" id="JAHSPG010000012">
    <property type="protein sequence ID" value="MBV4358593.1"/>
    <property type="molecule type" value="Genomic_DNA"/>
</dbReference>
<dbReference type="RefSeq" id="WP_217792305.1">
    <property type="nucleotide sequence ID" value="NZ_JAHSPG010000012.1"/>
</dbReference>
<name>A0A9E2W5F5_9BACT</name>
<organism evidence="3 4">
    <name type="scientific">Pinibacter aurantiacus</name>
    <dbReference type="NCBI Taxonomy" id="2851599"/>
    <lineage>
        <taxon>Bacteria</taxon>
        <taxon>Pseudomonadati</taxon>
        <taxon>Bacteroidota</taxon>
        <taxon>Chitinophagia</taxon>
        <taxon>Chitinophagales</taxon>
        <taxon>Chitinophagaceae</taxon>
        <taxon>Pinibacter</taxon>
    </lineage>
</organism>
<reference evidence="3" key="1">
    <citation type="submission" date="2021-06" db="EMBL/GenBank/DDBJ databases">
        <authorList>
            <person name="Huq M.A."/>
        </authorList>
    </citation>
    <scope>NUCLEOTIDE SEQUENCE</scope>
    <source>
        <strain evidence="3">MAH-26</strain>
    </source>
</reference>
<gene>
    <name evidence="3" type="ORF">KTO63_15620</name>
</gene>
<comment type="caution">
    <text evidence="3">The sequence shown here is derived from an EMBL/GenBank/DDBJ whole genome shotgun (WGS) entry which is preliminary data.</text>
</comment>
<dbReference type="InterPro" id="IPR006076">
    <property type="entry name" value="FAD-dep_OxRdtase"/>
</dbReference>
<protein>
    <submittedName>
        <fullName evidence="3">FAD-binding oxidoreductase</fullName>
    </submittedName>
</protein>
<keyword evidence="1" id="KW-0472">Membrane</keyword>
<evidence type="ECO:0000313" key="3">
    <source>
        <dbReference type="EMBL" id="MBV4358593.1"/>
    </source>
</evidence>